<feature type="compositionally biased region" description="Basic and acidic residues" evidence="2">
    <location>
        <begin position="279"/>
        <end position="293"/>
    </location>
</feature>
<evidence type="ECO:0000259" key="3">
    <source>
        <dbReference type="PROSITE" id="PS50157"/>
    </source>
</evidence>
<dbReference type="Proteomes" id="UP000887540">
    <property type="component" value="Unplaced"/>
</dbReference>
<evidence type="ECO:0000256" key="2">
    <source>
        <dbReference type="SAM" id="MobiDB-lite"/>
    </source>
</evidence>
<name>A0A914CBP8_9BILA</name>
<keyword evidence="1" id="KW-0863">Zinc-finger</keyword>
<feature type="region of interest" description="Disordered" evidence="2">
    <location>
        <begin position="273"/>
        <end position="312"/>
    </location>
</feature>
<dbReference type="InterPro" id="IPR013087">
    <property type="entry name" value="Znf_C2H2_type"/>
</dbReference>
<evidence type="ECO:0000313" key="4">
    <source>
        <dbReference type="Proteomes" id="UP000887540"/>
    </source>
</evidence>
<keyword evidence="4" id="KW-1185">Reference proteome</keyword>
<evidence type="ECO:0000256" key="1">
    <source>
        <dbReference type="PROSITE-ProRule" id="PRU00042"/>
    </source>
</evidence>
<dbReference type="PROSITE" id="PS50157">
    <property type="entry name" value="ZINC_FINGER_C2H2_2"/>
    <property type="match status" value="1"/>
</dbReference>
<feature type="domain" description="C2H2-type" evidence="3">
    <location>
        <begin position="408"/>
        <end position="436"/>
    </location>
</feature>
<accession>A0A914CBP8</accession>
<reference evidence="5" key="1">
    <citation type="submission" date="2022-11" db="UniProtKB">
        <authorList>
            <consortium name="WormBaseParasite"/>
        </authorList>
    </citation>
    <scope>IDENTIFICATION</scope>
</reference>
<evidence type="ECO:0000313" key="5">
    <source>
        <dbReference type="WBParaSite" id="ACRNAN_Path_813.g3082.t1"/>
    </source>
</evidence>
<protein>
    <submittedName>
        <fullName evidence="5">C2H2-type domain-containing protein</fullName>
    </submittedName>
</protein>
<proteinExistence type="predicted"/>
<dbReference type="SMART" id="SM00355">
    <property type="entry name" value="ZnF_C2H2"/>
    <property type="match status" value="4"/>
</dbReference>
<keyword evidence="1" id="KW-0479">Metal-binding</keyword>
<organism evidence="4 5">
    <name type="scientific">Acrobeloides nanus</name>
    <dbReference type="NCBI Taxonomy" id="290746"/>
    <lineage>
        <taxon>Eukaryota</taxon>
        <taxon>Metazoa</taxon>
        <taxon>Ecdysozoa</taxon>
        <taxon>Nematoda</taxon>
        <taxon>Chromadorea</taxon>
        <taxon>Rhabditida</taxon>
        <taxon>Tylenchina</taxon>
        <taxon>Cephalobomorpha</taxon>
        <taxon>Cephaloboidea</taxon>
        <taxon>Cephalobidae</taxon>
        <taxon>Acrobeloides</taxon>
    </lineage>
</organism>
<sequence length="580" mass="64958">MDPQLVFLQQQFQGSSGAATAAATDEKHPIPAKEANAPTATLFQMPGNLIGSHILLANNNMVPTTQGQNQASLLQQYFYANYLQQLAAQQQQQQQQLRQANPAKLPTLSFSPVQSCTIPQTVLTAEMNRKRKSAEDIMALPNKQTIFPSYYTHMATIPTSLLKPEVVTPTISTPTSIKSEFPTTIKSEIVAPHSVPVSVIKMESSLPKTTIATAKSENVLTPEQVQLFQHILSLYTKTTETLPNQVESTTPMPSPTSLTSPVGMYINPVSCIQSSQPQESHKESIEKEKEPTECSRIVNSTSPNSREKSPSSLISLLNAPLSRNSSEENQEEEEDLDVVDVVGGIPGDKTTTVFRSVQRKAHIDFYRKLKSFRNRERLLKCHLCQAQVENSDNGLRSHIHLHSNAPLFVCKICQVGFKERHRIFEHLKEKHPGRNAECFEDRRDMVHLGEVLFNCFSKTNTKSRVSYQDLLKKITQFASKEKLSNIECQLCKVKVSVQRQNIVQHLHSHPAFRCKVCKFTCHEEAEQLQHSKKEHNVAEPKQSADYNVCTAQEALAGTFEQCFSAYLSTSESTSMEQHEA</sequence>
<keyword evidence="1" id="KW-0862">Zinc</keyword>
<dbReference type="GO" id="GO:0008270">
    <property type="term" value="F:zinc ion binding"/>
    <property type="evidence" value="ECO:0007669"/>
    <property type="project" value="UniProtKB-KW"/>
</dbReference>
<dbReference type="AlphaFoldDB" id="A0A914CBP8"/>
<dbReference type="WBParaSite" id="ACRNAN_Path_813.g3082.t1">
    <property type="protein sequence ID" value="ACRNAN_Path_813.g3082.t1"/>
    <property type="gene ID" value="ACRNAN_Path_813.g3082"/>
</dbReference>
<feature type="compositionally biased region" description="Polar residues" evidence="2">
    <location>
        <begin position="297"/>
        <end position="312"/>
    </location>
</feature>
<dbReference type="Gene3D" id="3.30.160.60">
    <property type="entry name" value="Classic Zinc Finger"/>
    <property type="match status" value="1"/>
</dbReference>
<dbReference type="PROSITE" id="PS00028">
    <property type="entry name" value="ZINC_FINGER_C2H2_1"/>
    <property type="match status" value="2"/>
</dbReference>